<dbReference type="Proteomes" id="UP000541470">
    <property type="component" value="Unassembled WGS sequence"/>
</dbReference>
<protein>
    <submittedName>
        <fullName evidence="3">Uncharacterized protein</fullName>
    </submittedName>
</protein>
<sequence length="712" mass="80204">MPQQLTRSAVRIYGALSALGSESGNLMEAILPFFDPVLRLYNGNKLDPNVIASAVRDTYKWNFNADLVEAFVPYLERQGWVVADIAANKDTSYTIQMPVQVNFDETAQNVESELRRIAIQFKSFSESLSPLTTIPRDVEEFEDILVEWLLYIEAFSERNIDFRAGFRKDETGTLRQYVEIPNTTSLRDEEKFLCARFVKRAIEEDKGSAEVLARIAAIGLLTEVVQDFVRPVTSVDRTDLIVYLDAPVAMELLGVSGRLARENTEPVIAELIRIGASIRIFGQSIEEIKNSLEAVLRNSRPTGPTAQAMLRREVLREYVMEVSRDPSSLLEKKGVKIAYRTMDQTPSEHQYFTKEQWEELYSKLSFAENPRAREHDADVTAFVVRQRHGRTSRDIFKSHAVLLTRNGLLAQIVRKISAQATAPAADAVPPVVHRRVLATAMWLRTGMGAGDLNIPKRMLLASCEHVLAIRPGVVDAVKRLTEALGDTDKTRQLDLLISQDRSAQALMDKTLGATNVVTEENFALLWQEMLHPHLEEERLKGQASLNEARAESKRRLEHANQKIEAIQREREQQEASLGAQLATKLQEDRDAVVALCADVERVLARKREIRIGLALVIALVSCIPMLLETTPIVRWLAVFFGFLFAFLTATGGRLLRVETGSEGALNELLKTAKHRRLVSKLEQFDVKWMGKKFVIDDQEKLPSAGNRNELFG</sequence>
<name>A0A7Y0B0D8_9HYPH</name>
<organism evidence="3 4">
    <name type="scientific">Rhizobium terricola</name>
    <dbReference type="NCBI Taxonomy" id="2728849"/>
    <lineage>
        <taxon>Bacteria</taxon>
        <taxon>Pseudomonadati</taxon>
        <taxon>Pseudomonadota</taxon>
        <taxon>Alphaproteobacteria</taxon>
        <taxon>Hyphomicrobiales</taxon>
        <taxon>Rhizobiaceae</taxon>
        <taxon>Rhizobium/Agrobacterium group</taxon>
        <taxon>Rhizobium</taxon>
    </lineage>
</organism>
<comment type="caution">
    <text evidence="3">The sequence shown here is derived from an EMBL/GenBank/DDBJ whole genome shotgun (WGS) entry which is preliminary data.</text>
</comment>
<keyword evidence="2" id="KW-1133">Transmembrane helix</keyword>
<dbReference type="AlphaFoldDB" id="A0A7Y0B0D8"/>
<feature type="transmembrane region" description="Helical" evidence="2">
    <location>
        <begin position="633"/>
        <end position="655"/>
    </location>
</feature>
<feature type="coiled-coil region" evidence="1">
    <location>
        <begin position="542"/>
        <end position="576"/>
    </location>
</feature>
<evidence type="ECO:0000313" key="3">
    <source>
        <dbReference type="EMBL" id="NML76836.1"/>
    </source>
</evidence>
<dbReference type="EMBL" id="JABBGK010000009">
    <property type="protein sequence ID" value="NML76836.1"/>
    <property type="molecule type" value="Genomic_DNA"/>
</dbReference>
<keyword evidence="2" id="KW-0812">Transmembrane</keyword>
<evidence type="ECO:0000256" key="2">
    <source>
        <dbReference type="SAM" id="Phobius"/>
    </source>
</evidence>
<keyword evidence="1" id="KW-0175">Coiled coil</keyword>
<evidence type="ECO:0000313" key="4">
    <source>
        <dbReference type="Proteomes" id="UP000541470"/>
    </source>
</evidence>
<accession>A0A7Y0B0D8</accession>
<proteinExistence type="predicted"/>
<gene>
    <name evidence="3" type="ORF">HHL25_22095</name>
</gene>
<reference evidence="3 4" key="1">
    <citation type="submission" date="2020-04" db="EMBL/GenBank/DDBJ databases">
        <title>Rhizobium sp. S-51 isolated from soil.</title>
        <authorList>
            <person name="Dahal R.H."/>
        </authorList>
    </citation>
    <scope>NUCLEOTIDE SEQUENCE [LARGE SCALE GENOMIC DNA]</scope>
    <source>
        <strain evidence="3 4">S-51</strain>
    </source>
</reference>
<keyword evidence="2" id="KW-0472">Membrane</keyword>
<keyword evidence="4" id="KW-1185">Reference proteome</keyword>
<feature type="transmembrane region" description="Helical" evidence="2">
    <location>
        <begin position="609"/>
        <end position="627"/>
    </location>
</feature>
<dbReference type="RefSeq" id="WP_169595404.1">
    <property type="nucleotide sequence ID" value="NZ_JABBGK010000009.1"/>
</dbReference>
<evidence type="ECO:0000256" key="1">
    <source>
        <dbReference type="SAM" id="Coils"/>
    </source>
</evidence>